<evidence type="ECO:0000313" key="4">
    <source>
        <dbReference type="EMBL" id="VIP01140.1"/>
    </source>
</evidence>
<dbReference type="Pfam" id="PF13516">
    <property type="entry name" value="LRR_6"/>
    <property type="match status" value="2"/>
</dbReference>
<dbReference type="InterPro" id="IPR014338">
    <property type="entry name" value="CHP02996_rpt-companion-dom"/>
</dbReference>
<reference evidence="4" key="1">
    <citation type="submission" date="2019-04" db="EMBL/GenBank/DDBJ databases">
        <authorList>
            <consortium name="Science for Life Laboratories"/>
        </authorList>
    </citation>
    <scope>NUCLEOTIDE SEQUENCE</scope>
    <source>
        <strain evidence="4">MBLW1</strain>
    </source>
</reference>
<evidence type="ECO:0000256" key="3">
    <source>
        <dbReference type="ARBA" id="ARBA00022737"/>
    </source>
</evidence>
<keyword evidence="2" id="KW-0433">Leucine-rich repeat</keyword>
<dbReference type="Proteomes" id="UP000464378">
    <property type="component" value="Chromosome"/>
</dbReference>
<dbReference type="PANTHER" id="PTHR24113">
    <property type="entry name" value="RAN GTPASE-ACTIVATING PROTEIN 1"/>
    <property type="match status" value="1"/>
</dbReference>
<dbReference type="EMBL" id="LR586016">
    <property type="protein sequence ID" value="VIP01140.1"/>
    <property type="molecule type" value="Genomic_DNA"/>
</dbReference>
<accession>A0A6C2YHY2</accession>
<dbReference type="EMBL" id="LR593887">
    <property type="protein sequence ID" value="VTR97705.1"/>
    <property type="molecule type" value="Genomic_DNA"/>
</dbReference>
<dbReference type="GO" id="GO:0031267">
    <property type="term" value="F:small GTPase binding"/>
    <property type="evidence" value="ECO:0007669"/>
    <property type="project" value="TreeGrafter"/>
</dbReference>
<dbReference type="Gene3D" id="3.80.10.10">
    <property type="entry name" value="Ribonuclease Inhibitor"/>
    <property type="match status" value="1"/>
</dbReference>
<dbReference type="KEGG" id="tim:GMBLW1_28200"/>
<gene>
    <name evidence="4" type="ORF">GMBLW1_28200</name>
</gene>
<dbReference type="GO" id="GO:0048471">
    <property type="term" value="C:perinuclear region of cytoplasm"/>
    <property type="evidence" value="ECO:0007669"/>
    <property type="project" value="TreeGrafter"/>
</dbReference>
<dbReference type="GO" id="GO:0006913">
    <property type="term" value="P:nucleocytoplasmic transport"/>
    <property type="evidence" value="ECO:0007669"/>
    <property type="project" value="TreeGrafter"/>
</dbReference>
<keyword evidence="5" id="KW-1185">Reference proteome</keyword>
<evidence type="ECO:0000256" key="2">
    <source>
        <dbReference type="ARBA" id="ARBA00022614"/>
    </source>
</evidence>
<evidence type="ECO:0000256" key="1">
    <source>
        <dbReference type="ARBA" id="ARBA00022468"/>
    </source>
</evidence>
<dbReference type="InterPro" id="IPR001611">
    <property type="entry name" value="Leu-rich_rpt"/>
</dbReference>
<dbReference type="GO" id="GO:0005096">
    <property type="term" value="F:GTPase activator activity"/>
    <property type="evidence" value="ECO:0007669"/>
    <property type="project" value="UniProtKB-KW"/>
</dbReference>
<keyword evidence="1" id="KW-0343">GTPase activation</keyword>
<proteinExistence type="predicted"/>
<dbReference type="GO" id="GO:0005829">
    <property type="term" value="C:cytosol"/>
    <property type="evidence" value="ECO:0007669"/>
    <property type="project" value="TreeGrafter"/>
</dbReference>
<evidence type="ECO:0008006" key="6">
    <source>
        <dbReference type="Google" id="ProtNLM"/>
    </source>
</evidence>
<dbReference type="InParanoid" id="A0A6C2YHY2"/>
<dbReference type="NCBIfam" id="TIGR02996">
    <property type="entry name" value="rpt_mate_G_obs"/>
    <property type="match status" value="1"/>
</dbReference>
<dbReference type="RefSeq" id="WP_162656380.1">
    <property type="nucleotide sequence ID" value="NZ_LR593887.1"/>
</dbReference>
<dbReference type="PANTHER" id="PTHR24113:SF12">
    <property type="entry name" value="RAN GTPASE-ACTIVATING PROTEIN 1"/>
    <property type="match status" value="1"/>
</dbReference>
<organism evidence="4">
    <name type="scientific">Tuwongella immobilis</name>
    <dbReference type="NCBI Taxonomy" id="692036"/>
    <lineage>
        <taxon>Bacteria</taxon>
        <taxon>Pseudomonadati</taxon>
        <taxon>Planctomycetota</taxon>
        <taxon>Planctomycetia</taxon>
        <taxon>Gemmatales</taxon>
        <taxon>Gemmataceae</taxon>
        <taxon>Tuwongella</taxon>
    </lineage>
</organism>
<dbReference type="AlphaFoldDB" id="A0A6C2YHY2"/>
<dbReference type="InterPro" id="IPR032675">
    <property type="entry name" value="LRR_dom_sf"/>
</dbReference>
<dbReference type="InterPro" id="IPR027038">
    <property type="entry name" value="RanGap"/>
</dbReference>
<sequence length="453" mass="50651">MSSIPIPFGMPVELWQSLLVSGGDDAPRWILADWLEEHDFPERAELIRLQCHLARADDPDDRWQAERREDLLLFRHRATWASQEIPLRRWIRIDETLDRGLFTRVRLLDVQEGFREFAELAARWPIEELALDNPSGEPVPTRALAESAPLRCLRRLNCLRLTNDADIVPILESAQIAQLQGLTTFSLTRENANLHRILTAISQWRVADLTLTLDFSGFPVLNAVLRALANSQVQHLHFAGVALSEAMIYSLADSALVAGLQSLDLSDRAIRTIVLNRLLDSQSNWGLRQLDLSHNFIDANGATALAEARGLSYLESLNLSRNPLGVTGVTSLFDSPILAGLRQLTLSGTRIYPTTETPTDASFAEGLRLLNFSRAGLDATAISRLRQIAFPRLVTLILDRNPLGSEGVAEVFRWLPNLPNLRTLSLRDCMLPADFPPPTSHELGADPRLEIRI</sequence>
<protein>
    <recommendedName>
        <fullName evidence="6">Repeat-companion domain protein</fullName>
    </recommendedName>
</protein>
<evidence type="ECO:0000313" key="5">
    <source>
        <dbReference type="Proteomes" id="UP000464378"/>
    </source>
</evidence>
<name>A0A6C2YHY2_9BACT</name>
<dbReference type="SUPFAM" id="SSF52047">
    <property type="entry name" value="RNI-like"/>
    <property type="match status" value="1"/>
</dbReference>
<keyword evidence="3" id="KW-0677">Repeat</keyword>